<comment type="caution">
    <text evidence="3">The sequence shown here is derived from an EMBL/GenBank/DDBJ whole genome shotgun (WGS) entry which is preliminary data.</text>
</comment>
<keyword evidence="2" id="KW-0472">Membrane</keyword>
<feature type="region of interest" description="Disordered" evidence="1">
    <location>
        <begin position="177"/>
        <end position="278"/>
    </location>
</feature>
<evidence type="ECO:0000256" key="2">
    <source>
        <dbReference type="SAM" id="Phobius"/>
    </source>
</evidence>
<reference evidence="4" key="1">
    <citation type="submission" date="2018-04" db="EMBL/GenBank/DDBJ databases">
        <authorList>
            <person name="Liu S."/>
            <person name="Wang Z."/>
            <person name="Li J."/>
        </authorList>
    </citation>
    <scope>NUCLEOTIDE SEQUENCE [LARGE SCALE GENOMIC DNA]</scope>
    <source>
        <strain evidence="4">2189</strain>
    </source>
</reference>
<keyword evidence="2" id="KW-0812">Transmembrane</keyword>
<feature type="region of interest" description="Disordered" evidence="1">
    <location>
        <begin position="1"/>
        <end position="46"/>
    </location>
</feature>
<name>A0A2U1T8K3_9CORY</name>
<evidence type="ECO:0000256" key="1">
    <source>
        <dbReference type="SAM" id="MobiDB-lite"/>
    </source>
</evidence>
<feature type="compositionally biased region" description="Basic and acidic residues" evidence="1">
    <location>
        <begin position="201"/>
        <end position="236"/>
    </location>
</feature>
<keyword evidence="4" id="KW-1185">Reference proteome</keyword>
<dbReference type="Proteomes" id="UP000244989">
    <property type="component" value="Unassembled WGS sequence"/>
</dbReference>
<dbReference type="KEGG" id="cyz:C3B44_11125"/>
<protein>
    <submittedName>
        <fullName evidence="3">Uncharacterized protein</fullName>
    </submittedName>
</protein>
<gene>
    <name evidence="3" type="ORF">DF222_03270</name>
</gene>
<accession>A0A2U1T8K3</accession>
<organism evidence="3 4">
    <name type="scientific">Corynebacterium yudongzhengii</name>
    <dbReference type="NCBI Taxonomy" id="2080740"/>
    <lineage>
        <taxon>Bacteria</taxon>
        <taxon>Bacillati</taxon>
        <taxon>Actinomycetota</taxon>
        <taxon>Actinomycetes</taxon>
        <taxon>Mycobacteriales</taxon>
        <taxon>Corynebacteriaceae</taxon>
        <taxon>Corynebacterium</taxon>
    </lineage>
</organism>
<feature type="transmembrane region" description="Helical" evidence="2">
    <location>
        <begin position="82"/>
        <end position="106"/>
    </location>
</feature>
<sequence length="278" mass="31874">MRAAAGADPHHHRPVSAAHVDVAARDARRPRKGRRRVGRAQRGGSRLVHADRALRGAGASLRRHDGGTLGDSRNHRLRGHPVVAPFVIVAALLTFTNLCAGTYNTWKHMDWSMRLNRGMFKFMIVMTGLLPLFILWLGLAGPLPFALVSYWVVSNLWMVVQTLVLNTLVQRRWPETEEHHELRRRQRAEHLQSRRDKKAAKKEDRDYIRSAKERGSTRAKAKAELKKRDQDKAAEKKARRKKRRQAEALASCQLSRERAQKMKKRRAAEGEAPQYQME</sequence>
<dbReference type="EMBL" id="QEEZ01000005">
    <property type="protein sequence ID" value="PWC02218.1"/>
    <property type="molecule type" value="Genomic_DNA"/>
</dbReference>
<feature type="transmembrane region" description="Helical" evidence="2">
    <location>
        <begin position="118"/>
        <end position="139"/>
    </location>
</feature>
<feature type="transmembrane region" description="Helical" evidence="2">
    <location>
        <begin position="145"/>
        <end position="165"/>
    </location>
</feature>
<feature type="compositionally biased region" description="Basic residues" evidence="1">
    <location>
        <begin position="28"/>
        <end position="39"/>
    </location>
</feature>
<proteinExistence type="predicted"/>
<dbReference type="AlphaFoldDB" id="A0A2U1T8K3"/>
<keyword evidence="2" id="KW-1133">Transmembrane helix</keyword>
<evidence type="ECO:0000313" key="3">
    <source>
        <dbReference type="EMBL" id="PWC02218.1"/>
    </source>
</evidence>
<evidence type="ECO:0000313" key="4">
    <source>
        <dbReference type="Proteomes" id="UP000244989"/>
    </source>
</evidence>